<proteinExistence type="predicted"/>
<dbReference type="InterPro" id="IPR036390">
    <property type="entry name" value="WH_DNA-bd_sf"/>
</dbReference>
<dbReference type="GO" id="GO:0003700">
    <property type="term" value="F:DNA-binding transcription factor activity"/>
    <property type="evidence" value="ECO:0007669"/>
    <property type="project" value="InterPro"/>
</dbReference>
<dbReference type="Gene3D" id="1.20.120.530">
    <property type="entry name" value="GntR ligand-binding domain-like"/>
    <property type="match status" value="1"/>
</dbReference>
<keyword evidence="3" id="KW-0804">Transcription</keyword>
<dbReference type="CDD" id="cd07377">
    <property type="entry name" value="WHTH_GntR"/>
    <property type="match status" value="1"/>
</dbReference>
<dbReference type="PANTHER" id="PTHR43537">
    <property type="entry name" value="TRANSCRIPTIONAL REGULATOR, GNTR FAMILY"/>
    <property type="match status" value="1"/>
</dbReference>
<dbReference type="SMART" id="SM00895">
    <property type="entry name" value="FCD"/>
    <property type="match status" value="1"/>
</dbReference>
<dbReference type="STRING" id="658167.SAMN04488135_10114"/>
<evidence type="ECO:0000256" key="3">
    <source>
        <dbReference type="ARBA" id="ARBA00023163"/>
    </source>
</evidence>
<dbReference type="InterPro" id="IPR008920">
    <property type="entry name" value="TF_FadR/GntR_C"/>
</dbReference>
<dbReference type="Pfam" id="PF07729">
    <property type="entry name" value="FCD"/>
    <property type="match status" value="1"/>
</dbReference>
<dbReference type="PANTHER" id="PTHR43537:SF5">
    <property type="entry name" value="UXU OPERON TRANSCRIPTIONAL REGULATOR"/>
    <property type="match status" value="1"/>
</dbReference>
<dbReference type="InterPro" id="IPR000524">
    <property type="entry name" value="Tscrpt_reg_HTH_GntR"/>
</dbReference>
<keyword evidence="1" id="KW-0805">Transcription regulation</keyword>
<dbReference type="SMART" id="SM00345">
    <property type="entry name" value="HTH_GNTR"/>
    <property type="match status" value="1"/>
</dbReference>
<evidence type="ECO:0000256" key="2">
    <source>
        <dbReference type="ARBA" id="ARBA00023125"/>
    </source>
</evidence>
<keyword evidence="2" id="KW-0238">DNA-binding</keyword>
<protein>
    <submittedName>
        <fullName evidence="5">Transcriptional regulator, GntR family</fullName>
    </submittedName>
</protein>
<feature type="domain" description="HTH gntR-type" evidence="4">
    <location>
        <begin position="1"/>
        <end position="69"/>
    </location>
</feature>
<evidence type="ECO:0000256" key="1">
    <source>
        <dbReference type="ARBA" id="ARBA00023015"/>
    </source>
</evidence>
<accession>A0A1M5LQ67</accession>
<dbReference type="EMBL" id="FQXE01000001">
    <property type="protein sequence ID" value="SHG67227.1"/>
    <property type="molecule type" value="Genomic_DNA"/>
</dbReference>
<evidence type="ECO:0000259" key="4">
    <source>
        <dbReference type="PROSITE" id="PS50949"/>
    </source>
</evidence>
<gene>
    <name evidence="5" type="ORF">SAMN04488135_10114</name>
</gene>
<dbReference type="Proteomes" id="UP000184226">
    <property type="component" value="Unassembled WGS sequence"/>
</dbReference>
<dbReference type="Pfam" id="PF00392">
    <property type="entry name" value="GntR"/>
    <property type="match status" value="1"/>
</dbReference>
<dbReference type="AlphaFoldDB" id="A0A1M5LQ67"/>
<name>A0A1M5LQ67_9BURK</name>
<dbReference type="InterPro" id="IPR011711">
    <property type="entry name" value="GntR_C"/>
</dbReference>
<dbReference type="InterPro" id="IPR036388">
    <property type="entry name" value="WH-like_DNA-bd_sf"/>
</dbReference>
<reference evidence="5 6" key="1">
    <citation type="submission" date="2016-11" db="EMBL/GenBank/DDBJ databases">
        <authorList>
            <person name="Jaros S."/>
            <person name="Januszkiewicz K."/>
            <person name="Wedrychowicz H."/>
        </authorList>
    </citation>
    <scope>NUCLEOTIDE SEQUENCE [LARGE SCALE GENOMIC DNA]</scope>
    <source>
        <strain evidence="5 6">CGMCC 1.10190</strain>
    </source>
</reference>
<evidence type="ECO:0000313" key="5">
    <source>
        <dbReference type="EMBL" id="SHG67227.1"/>
    </source>
</evidence>
<dbReference type="SUPFAM" id="SSF46785">
    <property type="entry name" value="Winged helix' DNA-binding domain"/>
    <property type="match status" value="1"/>
</dbReference>
<dbReference type="Gene3D" id="1.10.10.10">
    <property type="entry name" value="Winged helix-like DNA-binding domain superfamily/Winged helix DNA-binding domain"/>
    <property type="match status" value="1"/>
</dbReference>
<dbReference type="GO" id="GO:0003677">
    <property type="term" value="F:DNA binding"/>
    <property type="evidence" value="ECO:0007669"/>
    <property type="project" value="UniProtKB-KW"/>
</dbReference>
<dbReference type="SUPFAM" id="SSF48008">
    <property type="entry name" value="GntR ligand-binding domain-like"/>
    <property type="match status" value="1"/>
</dbReference>
<dbReference type="PRINTS" id="PR00035">
    <property type="entry name" value="HTHGNTR"/>
</dbReference>
<keyword evidence="6" id="KW-1185">Reference proteome</keyword>
<sequence length="222" mass="24877">MQGGRALADHLTAEMAAGKLKEGMKLPPERELGERFGVSRGAVRRVLATFREQGLITQMVGSGTFVCAKAETLFEPRAVPAATAHTSPAELMVGRLLLEPLMPGLIVQHATAADFERMVECLGQAESAPTIEAFEHWDEALHRSFALATHNSFFVQVLDLTNRIREQGEWGRLKRISLTDETRKQYEIQHRAIVNALRDRDAELARKLLTEHLRQIQRNLFG</sequence>
<organism evidence="5 6">
    <name type="scientific">Pollutimonas bauzanensis</name>
    <dbReference type="NCBI Taxonomy" id="658167"/>
    <lineage>
        <taxon>Bacteria</taxon>
        <taxon>Pseudomonadati</taxon>
        <taxon>Pseudomonadota</taxon>
        <taxon>Betaproteobacteria</taxon>
        <taxon>Burkholderiales</taxon>
        <taxon>Alcaligenaceae</taxon>
        <taxon>Pollutimonas</taxon>
    </lineage>
</organism>
<dbReference type="PROSITE" id="PS50949">
    <property type="entry name" value="HTH_GNTR"/>
    <property type="match status" value="1"/>
</dbReference>
<evidence type="ECO:0000313" key="6">
    <source>
        <dbReference type="Proteomes" id="UP000184226"/>
    </source>
</evidence>